<dbReference type="AlphaFoldDB" id="A0A850Q2X0"/>
<evidence type="ECO:0000256" key="2">
    <source>
        <dbReference type="ARBA" id="ARBA00006161"/>
    </source>
</evidence>
<comment type="similarity">
    <text evidence="2">Belongs to the CRISPR system Cmr5 family.</text>
</comment>
<organism evidence="6 7">
    <name type="scientific">Donghicola mangrovi</name>
    <dbReference type="NCBI Taxonomy" id="2729614"/>
    <lineage>
        <taxon>Bacteria</taxon>
        <taxon>Pseudomonadati</taxon>
        <taxon>Pseudomonadota</taxon>
        <taxon>Alphaproteobacteria</taxon>
        <taxon>Rhodobacterales</taxon>
        <taxon>Roseobacteraceae</taxon>
        <taxon>Donghicola</taxon>
    </lineage>
</organism>
<evidence type="ECO:0000313" key="7">
    <source>
        <dbReference type="Proteomes" id="UP000592216"/>
    </source>
</evidence>
<accession>A0A850Q2X0</accession>
<dbReference type="NCBIfam" id="TIGR01881">
    <property type="entry name" value="cas_Cmr5"/>
    <property type="match status" value="1"/>
</dbReference>
<dbReference type="SUPFAM" id="SSF158568">
    <property type="entry name" value="AF1862-like"/>
    <property type="match status" value="1"/>
</dbReference>
<evidence type="ECO:0000313" key="6">
    <source>
        <dbReference type="EMBL" id="NVO23314.1"/>
    </source>
</evidence>
<dbReference type="Gene3D" id="1.10.520.30">
    <property type="entry name" value="AF1862-like domain"/>
    <property type="match status" value="1"/>
</dbReference>
<dbReference type="InterPro" id="IPR023101">
    <property type="entry name" value="AF1862-like_dom_sf"/>
</dbReference>
<gene>
    <name evidence="6" type="primary">cmr5</name>
    <name evidence="6" type="ORF">HJ536_08095</name>
</gene>
<evidence type="ECO:0000256" key="4">
    <source>
        <dbReference type="ARBA" id="ARBA00023118"/>
    </source>
</evidence>
<dbReference type="Proteomes" id="UP000592216">
    <property type="component" value="Unassembled WGS sequence"/>
</dbReference>
<keyword evidence="4" id="KW-0051">Antiviral defense</keyword>
<proteinExistence type="inferred from homology"/>
<sequence length="153" mass="17165">MMTLDQRRAKFALEKVNEVVGLSAEPNSAYRAYVRKFPSTVQRNGLMQALALELALANRSGGDAAAHKHVLCHVSAWLVDPSGWGPRSPHFTEKSFNYLSTDLVKRMSEGTEKELIRTQYEMMTYLRWLKTFAEALIPPPEKGNSEPAPEEGV</sequence>
<name>A0A850Q2X0_9RHOB</name>
<reference evidence="6 7" key="1">
    <citation type="submission" date="2020-04" db="EMBL/GenBank/DDBJ databases">
        <title>Donghicola sp., a member of the Rhodobacteraceae family isolated from mangrove forest in Thailand.</title>
        <authorList>
            <person name="Charoenyingcharoen P."/>
            <person name="Yukphan P."/>
        </authorList>
    </citation>
    <scope>NUCLEOTIDE SEQUENCE [LARGE SCALE GENOMIC DNA]</scope>
    <source>
        <strain evidence="6 7">B5-SW-15</strain>
    </source>
</reference>
<comment type="subcellular location">
    <subcellularLocation>
        <location evidence="1">Cytoplasm</location>
    </subcellularLocation>
</comment>
<dbReference type="InterPro" id="IPR010160">
    <property type="entry name" value="CRISPR-assoc_prot_Cmr5"/>
</dbReference>
<dbReference type="Pfam" id="PF09701">
    <property type="entry name" value="Cas_Cmr5"/>
    <property type="match status" value="1"/>
</dbReference>
<dbReference type="GO" id="GO:0005737">
    <property type="term" value="C:cytoplasm"/>
    <property type="evidence" value="ECO:0007669"/>
    <property type="project" value="UniProtKB-SubCell"/>
</dbReference>
<evidence type="ECO:0000256" key="3">
    <source>
        <dbReference type="ARBA" id="ARBA00022490"/>
    </source>
</evidence>
<evidence type="ECO:0000256" key="1">
    <source>
        <dbReference type="ARBA" id="ARBA00004496"/>
    </source>
</evidence>
<dbReference type="RefSeq" id="WP_177157357.1">
    <property type="nucleotide sequence ID" value="NZ_JABCJE010000003.1"/>
</dbReference>
<keyword evidence="3" id="KW-0963">Cytoplasm</keyword>
<protein>
    <recommendedName>
        <fullName evidence="5">CRISPR type III-B/RAMP module-associated protein Cmr5</fullName>
    </recommendedName>
</protein>
<dbReference type="GO" id="GO:0051607">
    <property type="term" value="P:defense response to virus"/>
    <property type="evidence" value="ECO:0007669"/>
    <property type="project" value="UniProtKB-KW"/>
</dbReference>
<comment type="caution">
    <text evidence="6">The sequence shown here is derived from an EMBL/GenBank/DDBJ whole genome shotgun (WGS) entry which is preliminary data.</text>
</comment>
<evidence type="ECO:0000256" key="5">
    <source>
        <dbReference type="ARBA" id="ARBA00030001"/>
    </source>
</evidence>
<dbReference type="EMBL" id="JABCJE010000003">
    <property type="protein sequence ID" value="NVO23314.1"/>
    <property type="molecule type" value="Genomic_DNA"/>
</dbReference>